<sequence length="553" mass="59942">MLSRSSSGRSAKSAQSVSGAAAITDKVQQLEKRRKKPAWAMVPGAAQDGTNADSQDPAQPANGPDPIEHANPANPAAGVAATADSSSQLPAASGTLESASSVQESRADVAGAGRGSAEAGGSAATASYGDGQQAQQAQRSISQRSLHSAASSNGYQTSSTAQDSPRSGSKLPNPKMPRPGTAPAVRTESAISCDSPRSAAQLTQQERWEALYQGNASDGVHRTSKHASDNEDGLPFTPRGRTKRSDKLASRVYDRTKDLGATTRQGRIEYLYQQGLSPRTTSLPADMETTFTPRLNPRSEELAQHVYARTGDLSNPQAVREGRIQYLYQQGVETLKHRDTLARTKDMREEDVELQSCTFRPEIHQALNLTGSRQEEYSAPGFVKRMYAWKQRREQRLEDERTKEKDKDLDECTFWPDIGVSQESLPAALSAGTLHSSLPDAALLQLLADEGGQTTTKMGNTLTRSLEGADVHNNVAIFLSQRKYYERMAKVKEREAHVHSLLSKYDGSNWSHHITRPKAPDFNHRATMQIKSLAPPVRFVPGAIAALRVGADS</sequence>
<feature type="compositionally biased region" description="Low complexity" evidence="1">
    <location>
        <begin position="115"/>
        <end position="145"/>
    </location>
</feature>
<name>A0AAW1QS17_9CHLO</name>
<protein>
    <submittedName>
        <fullName evidence="2">Uncharacterized protein</fullName>
    </submittedName>
</protein>
<dbReference type="PANTHER" id="PTHR37028">
    <property type="entry name" value="UNNAMED PRODUCT-RELATED"/>
    <property type="match status" value="1"/>
</dbReference>
<dbReference type="PANTHER" id="PTHR37028:SF4">
    <property type="entry name" value="ALMS MOTIF DOMAIN-CONTAINING PROTEIN"/>
    <property type="match status" value="1"/>
</dbReference>
<feature type="region of interest" description="Disordered" evidence="1">
    <location>
        <begin position="216"/>
        <end position="248"/>
    </location>
</feature>
<feature type="compositionally biased region" description="Polar residues" evidence="1">
    <location>
        <begin position="48"/>
        <end position="57"/>
    </location>
</feature>
<keyword evidence="3" id="KW-1185">Reference proteome</keyword>
<accession>A0AAW1QS17</accession>
<evidence type="ECO:0000313" key="2">
    <source>
        <dbReference type="EMBL" id="KAK9824265.1"/>
    </source>
</evidence>
<proteinExistence type="predicted"/>
<feature type="compositionally biased region" description="Polar residues" evidence="1">
    <location>
        <begin position="146"/>
        <end position="167"/>
    </location>
</feature>
<dbReference type="EMBL" id="JALJOR010000002">
    <property type="protein sequence ID" value="KAK9824265.1"/>
    <property type="molecule type" value="Genomic_DNA"/>
</dbReference>
<evidence type="ECO:0000256" key="1">
    <source>
        <dbReference type="SAM" id="MobiDB-lite"/>
    </source>
</evidence>
<feature type="compositionally biased region" description="Polar residues" evidence="1">
    <location>
        <begin position="84"/>
        <end position="104"/>
    </location>
</feature>
<feature type="compositionally biased region" description="Low complexity" evidence="1">
    <location>
        <begin position="1"/>
        <end position="18"/>
    </location>
</feature>
<feature type="region of interest" description="Disordered" evidence="1">
    <location>
        <begin position="1"/>
        <end position="202"/>
    </location>
</feature>
<dbReference type="Proteomes" id="UP001489004">
    <property type="component" value="Unassembled WGS sequence"/>
</dbReference>
<comment type="caution">
    <text evidence="2">The sequence shown here is derived from an EMBL/GenBank/DDBJ whole genome shotgun (WGS) entry which is preliminary data.</text>
</comment>
<reference evidence="2 3" key="1">
    <citation type="journal article" date="2024" name="Nat. Commun.">
        <title>Phylogenomics reveals the evolutionary origins of lichenization in chlorophyte algae.</title>
        <authorList>
            <person name="Puginier C."/>
            <person name="Libourel C."/>
            <person name="Otte J."/>
            <person name="Skaloud P."/>
            <person name="Haon M."/>
            <person name="Grisel S."/>
            <person name="Petersen M."/>
            <person name="Berrin J.G."/>
            <person name="Delaux P.M."/>
            <person name="Dal Grande F."/>
            <person name="Keller J."/>
        </authorList>
    </citation>
    <scope>NUCLEOTIDE SEQUENCE [LARGE SCALE GENOMIC DNA]</scope>
    <source>
        <strain evidence="2 3">SAG 2043</strain>
    </source>
</reference>
<organism evidence="2 3">
    <name type="scientific">[Myrmecia] bisecta</name>
    <dbReference type="NCBI Taxonomy" id="41462"/>
    <lineage>
        <taxon>Eukaryota</taxon>
        <taxon>Viridiplantae</taxon>
        <taxon>Chlorophyta</taxon>
        <taxon>core chlorophytes</taxon>
        <taxon>Trebouxiophyceae</taxon>
        <taxon>Trebouxiales</taxon>
        <taxon>Trebouxiaceae</taxon>
        <taxon>Myrmecia</taxon>
    </lineage>
</organism>
<dbReference type="AlphaFoldDB" id="A0AAW1QS17"/>
<feature type="compositionally biased region" description="Low complexity" evidence="1">
    <location>
        <begin position="70"/>
        <end position="83"/>
    </location>
</feature>
<evidence type="ECO:0000313" key="3">
    <source>
        <dbReference type="Proteomes" id="UP001489004"/>
    </source>
</evidence>
<gene>
    <name evidence="2" type="ORF">WJX72_009064</name>
</gene>